<proteinExistence type="predicted"/>
<feature type="chain" id="PRO_5014243010" evidence="2">
    <location>
        <begin position="26"/>
        <end position="301"/>
    </location>
</feature>
<dbReference type="VEuPathDB" id="PlasmoDB:PBANKA_1327021"/>
<dbReference type="EMBL" id="FMIH01000154">
    <property type="protein sequence ID" value="SCL83388.1"/>
    <property type="molecule type" value="Genomic_DNA"/>
</dbReference>
<feature type="region of interest" description="Disordered" evidence="1">
    <location>
        <begin position="26"/>
        <end position="63"/>
    </location>
</feature>
<protein>
    <submittedName>
        <fullName evidence="3">Fam-a protein</fullName>
    </submittedName>
</protein>
<dbReference type="NCBIfam" id="TIGR01599">
    <property type="entry name" value="PYST-A"/>
    <property type="match status" value="1"/>
</dbReference>
<feature type="compositionally biased region" description="Low complexity" evidence="1">
    <location>
        <begin position="26"/>
        <end position="37"/>
    </location>
</feature>
<feature type="signal peptide" evidence="2">
    <location>
        <begin position="1"/>
        <end position="25"/>
    </location>
</feature>
<accession>A0A0Y9ZH21</accession>
<evidence type="ECO:0000313" key="5">
    <source>
        <dbReference type="Proteomes" id="UP000069549"/>
    </source>
</evidence>
<gene>
    <name evidence="3" type="ORF">PBK173_000388300</name>
    <name evidence="4" type="ORF">PBSP11RLL_000507900</name>
</gene>
<keyword evidence="2" id="KW-0732">Signal</keyword>
<dbReference type="InterPro" id="IPR023393">
    <property type="entry name" value="START-like_dom_sf"/>
</dbReference>
<evidence type="ECO:0000313" key="3">
    <source>
        <dbReference type="EMBL" id="CXI95087.1"/>
    </source>
</evidence>
<dbReference type="OMA" id="HDGGKNK"/>
<dbReference type="InterPro" id="IPR006486">
    <property type="entry name" value="PYST_A"/>
</dbReference>
<name>A0A0Y9ZH21_PLABE</name>
<organism evidence="3 5">
    <name type="scientific">Plasmodium berghei</name>
    <dbReference type="NCBI Taxonomy" id="5821"/>
    <lineage>
        <taxon>Eukaryota</taxon>
        <taxon>Sar</taxon>
        <taxon>Alveolata</taxon>
        <taxon>Apicomplexa</taxon>
        <taxon>Aconoidasida</taxon>
        <taxon>Haemosporida</taxon>
        <taxon>Plasmodiidae</taxon>
        <taxon>Plasmodium</taxon>
        <taxon>Plasmodium (Vinckeia)</taxon>
    </lineage>
</organism>
<dbReference type="AlphaFoldDB" id="A0A0Y9ZH21"/>
<dbReference type="Proteomes" id="UP000219974">
    <property type="component" value="Unassembled WGS sequence"/>
</dbReference>
<dbReference type="Gene3D" id="3.30.530.20">
    <property type="match status" value="1"/>
</dbReference>
<evidence type="ECO:0000313" key="4">
    <source>
        <dbReference type="EMBL" id="SCL83388.1"/>
    </source>
</evidence>
<dbReference type="EMBL" id="LT160033">
    <property type="protein sequence ID" value="CXI95087.1"/>
    <property type="molecule type" value="Genomic_DNA"/>
</dbReference>
<dbReference type="SUPFAM" id="SSF55961">
    <property type="entry name" value="Bet v1-like"/>
    <property type="match status" value="1"/>
</dbReference>
<evidence type="ECO:0000256" key="2">
    <source>
        <dbReference type="SAM" id="SignalP"/>
    </source>
</evidence>
<sequence>MNKGYIKIALALLSVAGYMQNMAFASDSTPSPNSPNETSKEILDNDSEDDIQQSSSNPKEVEHLLYDDPEEAIKAADIMTEALDFAQKHAEHTNDYKEYSKQDGVVLYFKKFKDTEIGKLELTIPNPDSYDDVVNILWDPNGAKNFDDKFIKGTIRRVYNKNLVIIQQLYKSLIRSWQRYYHALANKIELSKNKTAIVLVSSDMNDHDGGKNKKYVNPFVESANSFKPDIDSEEDIRNGDLYKMYINLVAFFIEKEADCVKVTYVSSIDPNAPYLTPASFIKKIIVKKILTLVKLKDIFKK</sequence>
<reference evidence="3 5" key="1">
    <citation type="submission" date="2016-02" db="EMBL/GenBank/DDBJ databases">
        <authorList>
            <consortium name="Pathogen Informatics"/>
        </authorList>
    </citation>
    <scope>NUCLEOTIDE SEQUENCE [LARGE SCALE GENOMIC DNA]</scope>
    <source>
        <strain evidence="3 5">K173</strain>
        <strain evidence="4 6">SP11 RLL</strain>
    </source>
</reference>
<evidence type="ECO:0000256" key="1">
    <source>
        <dbReference type="SAM" id="MobiDB-lite"/>
    </source>
</evidence>
<evidence type="ECO:0000313" key="6">
    <source>
        <dbReference type="Proteomes" id="UP000219974"/>
    </source>
</evidence>
<dbReference type="Proteomes" id="UP000069549">
    <property type="component" value="Chromosome 13"/>
</dbReference>